<evidence type="ECO:0000313" key="1">
    <source>
        <dbReference type="EMBL" id="KAI5666574.1"/>
    </source>
</evidence>
<name>A0ACC0B1R4_CATRO</name>
<dbReference type="Proteomes" id="UP001060085">
    <property type="component" value="Linkage Group LG04"/>
</dbReference>
<protein>
    <submittedName>
        <fullName evidence="1">Uncharacterized protein</fullName>
    </submittedName>
</protein>
<keyword evidence="2" id="KW-1185">Reference proteome</keyword>
<dbReference type="EMBL" id="CM044704">
    <property type="protein sequence ID" value="KAI5666574.1"/>
    <property type="molecule type" value="Genomic_DNA"/>
</dbReference>
<reference evidence="2" key="1">
    <citation type="journal article" date="2023" name="Nat. Plants">
        <title>Single-cell RNA sequencing provides a high-resolution roadmap for understanding the multicellular compartmentation of specialized metabolism.</title>
        <authorList>
            <person name="Sun S."/>
            <person name="Shen X."/>
            <person name="Li Y."/>
            <person name="Li Y."/>
            <person name="Wang S."/>
            <person name="Li R."/>
            <person name="Zhang H."/>
            <person name="Shen G."/>
            <person name="Guo B."/>
            <person name="Wei J."/>
            <person name="Xu J."/>
            <person name="St-Pierre B."/>
            <person name="Chen S."/>
            <person name="Sun C."/>
        </authorList>
    </citation>
    <scope>NUCLEOTIDE SEQUENCE [LARGE SCALE GENOMIC DNA]</scope>
</reference>
<accession>A0ACC0B1R4</accession>
<evidence type="ECO:0000313" key="2">
    <source>
        <dbReference type="Proteomes" id="UP001060085"/>
    </source>
</evidence>
<sequence length="283" mass="33843">MFIFVKEAANFEEQTQKRRKIVPGRKVDLYDMEGMEIIPNLFEDIGWGSLLTVNKLYYPEITYESYENLHMGRIQRHENMNHQWHMISNIVIPNVGHKSYITNNHSFVMLALHEHRRMNFGYMAIEHIGGQDDDEESDKDDEYNEGQEAINVEEEESEEEQEEEIYRREMNRKISDIQERVMEMEAKDKGEDERGMKKDKQEGSYKLLYIEEQMMHKRSLKGNLQRRKRSLKTTRVYEDELIKLKTLKTRRIVRGKLVVQFSVISLKSVIRFSTTEKIRRSIV</sequence>
<organism evidence="1 2">
    <name type="scientific">Catharanthus roseus</name>
    <name type="common">Madagascar periwinkle</name>
    <name type="synonym">Vinca rosea</name>
    <dbReference type="NCBI Taxonomy" id="4058"/>
    <lineage>
        <taxon>Eukaryota</taxon>
        <taxon>Viridiplantae</taxon>
        <taxon>Streptophyta</taxon>
        <taxon>Embryophyta</taxon>
        <taxon>Tracheophyta</taxon>
        <taxon>Spermatophyta</taxon>
        <taxon>Magnoliopsida</taxon>
        <taxon>eudicotyledons</taxon>
        <taxon>Gunneridae</taxon>
        <taxon>Pentapetalae</taxon>
        <taxon>asterids</taxon>
        <taxon>lamiids</taxon>
        <taxon>Gentianales</taxon>
        <taxon>Apocynaceae</taxon>
        <taxon>Rauvolfioideae</taxon>
        <taxon>Vinceae</taxon>
        <taxon>Catharanthinae</taxon>
        <taxon>Catharanthus</taxon>
    </lineage>
</organism>
<comment type="caution">
    <text evidence="1">The sequence shown here is derived from an EMBL/GenBank/DDBJ whole genome shotgun (WGS) entry which is preliminary data.</text>
</comment>
<proteinExistence type="predicted"/>
<gene>
    <name evidence="1" type="ORF">M9H77_16427</name>
</gene>